<dbReference type="HOGENOM" id="CLU_2271604_0_0_5"/>
<gene>
    <name evidence="1" type="ORF">ABI_25060</name>
</gene>
<organism evidence="1 2">
    <name type="scientific">Asticcacaulis biprosthecium C19</name>
    <dbReference type="NCBI Taxonomy" id="715226"/>
    <lineage>
        <taxon>Bacteria</taxon>
        <taxon>Pseudomonadati</taxon>
        <taxon>Pseudomonadota</taxon>
        <taxon>Alphaproteobacteria</taxon>
        <taxon>Caulobacterales</taxon>
        <taxon>Caulobacteraceae</taxon>
        <taxon>Asticcacaulis</taxon>
    </lineage>
</organism>
<sequence length="102" mass="12184">MAKKLNATPNQIRRWARQGLIPYASKSQGEWIFDKGWIWGWLDPNNHGLGRDRFMSYLPHQPKYNFDERICANKRIWLRANRAYRDSLLKHKHPGGDEDFKC</sequence>
<protein>
    <submittedName>
        <fullName evidence="1">Uncharacterized protein</fullName>
    </submittedName>
</protein>
<dbReference type="SUPFAM" id="SSF46955">
    <property type="entry name" value="Putative DNA-binding domain"/>
    <property type="match status" value="1"/>
</dbReference>
<dbReference type="EMBL" id="GL883078">
    <property type="protein sequence ID" value="EGF91093.1"/>
    <property type="molecule type" value="Genomic_DNA"/>
</dbReference>
<dbReference type="AlphaFoldDB" id="F4QP35"/>
<name>F4QP35_9CAUL</name>
<accession>F4QP35</accession>
<evidence type="ECO:0000313" key="1">
    <source>
        <dbReference type="EMBL" id="EGF91093.1"/>
    </source>
</evidence>
<keyword evidence="2" id="KW-1185">Reference proteome</keyword>
<evidence type="ECO:0000313" key="2">
    <source>
        <dbReference type="Proteomes" id="UP000006512"/>
    </source>
</evidence>
<dbReference type="InterPro" id="IPR009061">
    <property type="entry name" value="DNA-bd_dom_put_sf"/>
</dbReference>
<reference evidence="2" key="1">
    <citation type="submission" date="2011-03" db="EMBL/GenBank/DDBJ databases">
        <title>Draft genome sequence of Brevundimonas diminuta.</title>
        <authorList>
            <person name="Brown P.J.B."/>
            <person name="Buechlein A."/>
            <person name="Hemmerich C."/>
            <person name="Brun Y.V."/>
        </authorList>
    </citation>
    <scope>NUCLEOTIDE SEQUENCE [LARGE SCALE GENOMIC DNA]</scope>
    <source>
        <strain evidence="2">C19</strain>
    </source>
</reference>
<dbReference type="Proteomes" id="UP000006512">
    <property type="component" value="Unassembled WGS sequence"/>
</dbReference>
<proteinExistence type="predicted"/>